<feature type="compositionally biased region" description="Polar residues" evidence="1">
    <location>
        <begin position="9"/>
        <end position="25"/>
    </location>
</feature>
<organism evidence="2 3">
    <name type="scientific">Gymnopilus junonius</name>
    <name type="common">Spectacular rustgill mushroom</name>
    <name type="synonym">Gymnopilus spectabilis subsp. junonius</name>
    <dbReference type="NCBI Taxonomy" id="109634"/>
    <lineage>
        <taxon>Eukaryota</taxon>
        <taxon>Fungi</taxon>
        <taxon>Dikarya</taxon>
        <taxon>Basidiomycota</taxon>
        <taxon>Agaricomycotina</taxon>
        <taxon>Agaricomycetes</taxon>
        <taxon>Agaricomycetidae</taxon>
        <taxon>Agaricales</taxon>
        <taxon>Agaricineae</taxon>
        <taxon>Hymenogastraceae</taxon>
        <taxon>Gymnopilus</taxon>
    </lineage>
</organism>
<reference evidence="2" key="1">
    <citation type="submission" date="2020-11" db="EMBL/GenBank/DDBJ databases">
        <authorList>
            <consortium name="DOE Joint Genome Institute"/>
            <person name="Ahrendt S."/>
            <person name="Riley R."/>
            <person name="Andreopoulos W."/>
            <person name="LaButti K."/>
            <person name="Pangilinan J."/>
            <person name="Ruiz-duenas F.J."/>
            <person name="Barrasa J.M."/>
            <person name="Sanchez-Garcia M."/>
            <person name="Camarero S."/>
            <person name="Miyauchi S."/>
            <person name="Serrano A."/>
            <person name="Linde D."/>
            <person name="Babiker R."/>
            <person name="Drula E."/>
            <person name="Ayuso-Fernandez I."/>
            <person name="Pacheco R."/>
            <person name="Padilla G."/>
            <person name="Ferreira P."/>
            <person name="Barriuso J."/>
            <person name="Kellner H."/>
            <person name="Castanera R."/>
            <person name="Alfaro M."/>
            <person name="Ramirez L."/>
            <person name="Pisabarro A.G."/>
            <person name="Kuo A."/>
            <person name="Tritt A."/>
            <person name="Lipzen A."/>
            <person name="He G."/>
            <person name="Yan M."/>
            <person name="Ng V."/>
            <person name="Cullen D."/>
            <person name="Martin F."/>
            <person name="Rosso M.-N."/>
            <person name="Henrissat B."/>
            <person name="Hibbett D."/>
            <person name="Martinez A.T."/>
            <person name="Grigoriev I.V."/>
        </authorList>
    </citation>
    <scope>NUCLEOTIDE SEQUENCE</scope>
    <source>
        <strain evidence="2">AH 44721</strain>
    </source>
</reference>
<dbReference type="EMBL" id="JADNYJ010000071">
    <property type="protein sequence ID" value="KAF8891591.1"/>
    <property type="molecule type" value="Genomic_DNA"/>
</dbReference>
<evidence type="ECO:0000256" key="1">
    <source>
        <dbReference type="SAM" id="MobiDB-lite"/>
    </source>
</evidence>
<evidence type="ECO:0000313" key="3">
    <source>
        <dbReference type="Proteomes" id="UP000724874"/>
    </source>
</evidence>
<feature type="region of interest" description="Disordered" evidence="1">
    <location>
        <begin position="1"/>
        <end position="25"/>
    </location>
</feature>
<gene>
    <name evidence="2" type="ORF">CPB84DRAFT_1373686</name>
</gene>
<accession>A0A9P5TKC6</accession>
<proteinExistence type="predicted"/>
<sequence length="161" mass="18332">MDPSKQLIGDQSDQVPTSDDAGQQKVTYLEPREIRVGGYIIPHQIIEEWGARIRNIPVENLFSTPSMRRHITAYLSINRRLMDMQKENKEVTTLILVGEEADGNDHRIMYPTRSGPIKAYKDMPAELIPQFEEGGEEMAAKEFLESQDVPTPELEFVTVLC</sequence>
<dbReference type="AlphaFoldDB" id="A0A9P5TKC6"/>
<name>A0A9P5TKC6_GYMJU</name>
<dbReference type="Proteomes" id="UP000724874">
    <property type="component" value="Unassembled WGS sequence"/>
</dbReference>
<comment type="caution">
    <text evidence="2">The sequence shown here is derived from an EMBL/GenBank/DDBJ whole genome shotgun (WGS) entry which is preliminary data.</text>
</comment>
<keyword evidence="3" id="KW-1185">Reference proteome</keyword>
<protein>
    <submittedName>
        <fullName evidence="2">Uncharacterized protein</fullName>
    </submittedName>
</protein>
<evidence type="ECO:0000313" key="2">
    <source>
        <dbReference type="EMBL" id="KAF8891591.1"/>
    </source>
</evidence>